<dbReference type="Proteomes" id="UP000183245">
    <property type="component" value="Unassembled WGS sequence"/>
</dbReference>
<dbReference type="AlphaFoldDB" id="A0A1J5IR91"/>
<feature type="transmembrane region" description="Helical" evidence="1">
    <location>
        <begin position="70"/>
        <end position="92"/>
    </location>
</feature>
<evidence type="ECO:0000313" key="3">
    <source>
        <dbReference type="Proteomes" id="UP000183245"/>
    </source>
</evidence>
<keyword evidence="1" id="KW-0472">Membrane</keyword>
<evidence type="ECO:0000313" key="2">
    <source>
        <dbReference type="EMBL" id="OIP95695.1"/>
    </source>
</evidence>
<keyword evidence="1" id="KW-1133">Transmembrane helix</keyword>
<gene>
    <name evidence="2" type="ORF">AUK40_05810</name>
</gene>
<name>A0A1J5IR91_9BACT</name>
<keyword evidence="1" id="KW-0812">Transmembrane</keyword>
<dbReference type="STRING" id="1817892.AUK40_05810"/>
<proteinExistence type="predicted"/>
<accession>A0A1J5IR91</accession>
<protein>
    <submittedName>
        <fullName evidence="2">Uncharacterized protein</fullName>
    </submittedName>
</protein>
<organism evidence="2 3">
    <name type="scientific">Candidatus Wirthbacteria bacterium CG2_30_54_11</name>
    <dbReference type="NCBI Taxonomy" id="1817892"/>
    <lineage>
        <taxon>Bacteria</taxon>
        <taxon>Candidatus Wirthbacteria</taxon>
    </lineage>
</organism>
<reference evidence="2 3" key="1">
    <citation type="journal article" date="2016" name="Environ. Microbiol.">
        <title>Genomic resolution of a cold subsurface aquifer community provides metabolic insights for novel microbes adapted to high CO concentrations.</title>
        <authorList>
            <person name="Probst A.J."/>
            <person name="Castelle C.J."/>
            <person name="Singh A."/>
            <person name="Brown C.T."/>
            <person name="Anantharaman K."/>
            <person name="Sharon I."/>
            <person name="Hug L.A."/>
            <person name="Burstein D."/>
            <person name="Emerson J.B."/>
            <person name="Thomas B.C."/>
            <person name="Banfield J.F."/>
        </authorList>
    </citation>
    <scope>NUCLEOTIDE SEQUENCE [LARGE SCALE GENOMIC DNA]</scope>
    <source>
        <strain evidence="2">CG2_30_54_11</strain>
    </source>
</reference>
<evidence type="ECO:0000256" key="1">
    <source>
        <dbReference type="SAM" id="Phobius"/>
    </source>
</evidence>
<dbReference type="EMBL" id="MNZT01000105">
    <property type="protein sequence ID" value="OIP95695.1"/>
    <property type="molecule type" value="Genomic_DNA"/>
</dbReference>
<comment type="caution">
    <text evidence="2">The sequence shown here is derived from an EMBL/GenBank/DDBJ whole genome shotgun (WGS) entry which is preliminary data.</text>
</comment>
<sequence>MGGAFILTEQALATLPRYSSADQGEEEANGVRVACSAVFAKAWADMEISSALAQTDAAVTPEAVHDNPGVYLAVWVIPVLMFMGLAWSRLVFRRPVRVLFRSPRSGGKR</sequence>